<evidence type="ECO:0000313" key="15">
    <source>
        <dbReference type="EMBL" id="MDG9698955.1"/>
    </source>
</evidence>
<accession>A0AAW6RFF8</accession>
<evidence type="ECO:0000256" key="4">
    <source>
        <dbReference type="ARBA" id="ARBA00022448"/>
    </source>
</evidence>
<keyword evidence="9 13" id="KW-1133">Transmembrane helix</keyword>
<feature type="transmembrane region" description="Helical" evidence="13">
    <location>
        <begin position="20"/>
        <end position="42"/>
    </location>
</feature>
<comment type="caution">
    <text evidence="15">The sequence shown here is derived from an EMBL/GenBank/DDBJ whole genome shotgun (WGS) entry which is preliminary data.</text>
</comment>
<dbReference type="GO" id="GO:0017038">
    <property type="term" value="P:protein import"/>
    <property type="evidence" value="ECO:0007669"/>
    <property type="project" value="TreeGrafter"/>
</dbReference>
<dbReference type="EMBL" id="JARVII010000006">
    <property type="protein sequence ID" value="MDG9698955.1"/>
    <property type="molecule type" value="Genomic_DNA"/>
</dbReference>
<keyword evidence="7 13" id="KW-0812">Transmembrane</keyword>
<dbReference type="RefSeq" id="WP_279523946.1">
    <property type="nucleotide sequence ID" value="NZ_JARVII010000006.1"/>
</dbReference>
<dbReference type="AlphaFoldDB" id="A0AAW6RFF8"/>
<feature type="transmembrane region" description="Helical" evidence="13">
    <location>
        <begin position="174"/>
        <end position="195"/>
    </location>
</feature>
<evidence type="ECO:0000256" key="2">
    <source>
        <dbReference type="ARBA" id="ARBA00011471"/>
    </source>
</evidence>
<dbReference type="GO" id="GO:0005886">
    <property type="term" value="C:plasma membrane"/>
    <property type="evidence" value="ECO:0007669"/>
    <property type="project" value="UniProtKB-SubCell"/>
</dbReference>
<evidence type="ECO:0000256" key="7">
    <source>
        <dbReference type="ARBA" id="ARBA00022692"/>
    </source>
</evidence>
<comment type="function">
    <text evidence="11">Involved in the TonB-dependent energy-dependent transport of various receptor-bound substrates. Protects ExbD from proteolytic degradation and functionally stabilizes TonB.</text>
</comment>
<organism evidence="15 16">
    <name type="scientific">Ottowia cancrivicina</name>
    <dbReference type="NCBI Taxonomy" id="3040346"/>
    <lineage>
        <taxon>Bacteria</taxon>
        <taxon>Pseudomonadati</taxon>
        <taxon>Pseudomonadota</taxon>
        <taxon>Betaproteobacteria</taxon>
        <taxon>Burkholderiales</taxon>
        <taxon>Comamonadaceae</taxon>
        <taxon>Ottowia</taxon>
    </lineage>
</organism>
<keyword evidence="6" id="KW-0997">Cell inner membrane</keyword>
<dbReference type="Pfam" id="PF01618">
    <property type="entry name" value="MotA_ExbB"/>
    <property type="match status" value="1"/>
</dbReference>
<evidence type="ECO:0000259" key="14">
    <source>
        <dbReference type="Pfam" id="PF01618"/>
    </source>
</evidence>
<comment type="subcellular location">
    <subcellularLocation>
        <location evidence="1">Cell inner membrane</location>
        <topology evidence="1">Multi-pass membrane protein</topology>
    </subcellularLocation>
    <subcellularLocation>
        <location evidence="12">Membrane</location>
        <topology evidence="12">Multi-pass membrane protein</topology>
    </subcellularLocation>
</comment>
<sequence length="238" mass="25360">MNSEFGLMHLWAQGDIVTRIVFVILASMSVLSWCVIIIKGLGILRVQGQARKVPGFWHNADLDAALGSLGSGADNPFKLVAEEGREAAAHYRATTPQLHDSLDINDWIRSALNHSIDNITARLQSGLVILASVGSTAPFVGLFGTVWGIYHALMSIGLSGQASIDKVAGPIGEALIMTGFGLAVAIPAVLGYNVLVRGNKAILGRLHRFAHDLHAFYITGARVTAASVEGNIIRMKKA</sequence>
<dbReference type="InterPro" id="IPR002898">
    <property type="entry name" value="MotA_ExbB_proton_chnl"/>
</dbReference>
<name>A0AAW6RFF8_9BURK</name>
<keyword evidence="8 12" id="KW-0653">Protein transport</keyword>
<keyword evidence="5" id="KW-1003">Cell membrane</keyword>
<feature type="transmembrane region" description="Helical" evidence="13">
    <location>
        <begin position="127"/>
        <end position="150"/>
    </location>
</feature>
<evidence type="ECO:0000256" key="1">
    <source>
        <dbReference type="ARBA" id="ARBA00004429"/>
    </source>
</evidence>
<evidence type="ECO:0000256" key="9">
    <source>
        <dbReference type="ARBA" id="ARBA00022989"/>
    </source>
</evidence>
<evidence type="ECO:0000313" key="16">
    <source>
        <dbReference type="Proteomes" id="UP001237156"/>
    </source>
</evidence>
<evidence type="ECO:0000256" key="13">
    <source>
        <dbReference type="SAM" id="Phobius"/>
    </source>
</evidence>
<evidence type="ECO:0000256" key="5">
    <source>
        <dbReference type="ARBA" id="ARBA00022475"/>
    </source>
</evidence>
<comment type="subunit">
    <text evidence="2">The accessory proteins ExbB and ExbD seem to form a complex with TonB.</text>
</comment>
<keyword evidence="4 12" id="KW-0813">Transport</keyword>
<evidence type="ECO:0000256" key="3">
    <source>
        <dbReference type="ARBA" id="ARBA00022093"/>
    </source>
</evidence>
<proteinExistence type="inferred from homology"/>
<dbReference type="PANTHER" id="PTHR30625:SF14">
    <property type="entry name" value="BIOPOLYMER TRANSPORT PROTEIN EXBB"/>
    <property type="match status" value="1"/>
</dbReference>
<evidence type="ECO:0000256" key="11">
    <source>
        <dbReference type="ARBA" id="ARBA00024816"/>
    </source>
</evidence>
<feature type="domain" description="MotA/TolQ/ExbB proton channel" evidence="14">
    <location>
        <begin position="100"/>
        <end position="205"/>
    </location>
</feature>
<reference evidence="15 16" key="1">
    <citation type="submission" date="2023-04" db="EMBL/GenBank/DDBJ databases">
        <title>Ottowia paracancer sp. nov., isolated from human stomach.</title>
        <authorList>
            <person name="Song Y."/>
        </authorList>
    </citation>
    <scope>NUCLEOTIDE SEQUENCE [LARGE SCALE GENOMIC DNA]</scope>
    <source>
        <strain evidence="15 16">10c7w1</strain>
    </source>
</reference>
<dbReference type="PANTHER" id="PTHR30625">
    <property type="entry name" value="PROTEIN TOLQ"/>
    <property type="match status" value="1"/>
</dbReference>
<dbReference type="InterPro" id="IPR050790">
    <property type="entry name" value="ExbB/TolQ_transport"/>
</dbReference>
<keyword evidence="10 13" id="KW-0472">Membrane</keyword>
<evidence type="ECO:0000256" key="8">
    <source>
        <dbReference type="ARBA" id="ARBA00022927"/>
    </source>
</evidence>
<dbReference type="Proteomes" id="UP001237156">
    <property type="component" value="Unassembled WGS sequence"/>
</dbReference>
<protein>
    <recommendedName>
        <fullName evidence="3">Biopolymer transport protein ExbB</fullName>
    </recommendedName>
</protein>
<keyword evidence="16" id="KW-1185">Reference proteome</keyword>
<gene>
    <name evidence="15" type="ORF">QB898_04345</name>
</gene>
<evidence type="ECO:0000256" key="12">
    <source>
        <dbReference type="RuleBase" id="RU004057"/>
    </source>
</evidence>
<evidence type="ECO:0000256" key="10">
    <source>
        <dbReference type="ARBA" id="ARBA00023136"/>
    </source>
</evidence>
<evidence type="ECO:0000256" key="6">
    <source>
        <dbReference type="ARBA" id="ARBA00022519"/>
    </source>
</evidence>
<comment type="similarity">
    <text evidence="12">Belongs to the exbB/tolQ family.</text>
</comment>